<dbReference type="Proteomes" id="UP001226577">
    <property type="component" value="Unassembled WGS sequence"/>
</dbReference>
<keyword evidence="3" id="KW-1185">Reference proteome</keyword>
<evidence type="ECO:0000313" key="3">
    <source>
        <dbReference type="Proteomes" id="UP001226577"/>
    </source>
</evidence>
<dbReference type="InterPro" id="IPR008183">
    <property type="entry name" value="Aldose_1/G6P_1-epimerase"/>
</dbReference>
<sequence length="333" mass="36031">MTTPADSQQTGGTPLLPSGRQYRISFGSQTATVTEVGGALREYRQDGRDLVDGYGPEDTCTGARGQSLIPWPNRIRGGSYQWEGQRLQLDLSEPDKGGAIHGLTRWRNWTVLEHTPDAISLAYTLHACQGWPWVLDCRLDYRLGAEGLSVRTTAVNRSPTPCPYGTGAHPYLSLGVRGGTGGPAPVTGAIDAGLVQVPGRTFLPVDGRGIPTGHERVDGTEYDVRELQQLGGRHIDVAYTDLLRDEDGVARVKLVHADRSSGVELWVDRAYPYLEIFTGDTLPQPDRRRTGLGVEPMTCAPDAFNSGEGLITLEPGQSHSAAWGINPNPVLQP</sequence>
<name>A0ABT9RPS5_9MICC</name>
<dbReference type="InterPro" id="IPR014718">
    <property type="entry name" value="GH-type_carb-bd"/>
</dbReference>
<reference evidence="2 3" key="1">
    <citation type="submission" date="2023-07" db="EMBL/GenBank/DDBJ databases">
        <title>Sorghum-associated microbial communities from plants grown in Nebraska, USA.</title>
        <authorList>
            <person name="Schachtman D."/>
        </authorList>
    </citation>
    <scope>NUCLEOTIDE SEQUENCE [LARGE SCALE GENOMIC DNA]</scope>
    <source>
        <strain evidence="2 3">CC222</strain>
    </source>
</reference>
<dbReference type="GO" id="GO:0004034">
    <property type="term" value="F:aldose 1-epimerase activity"/>
    <property type="evidence" value="ECO:0007669"/>
    <property type="project" value="UniProtKB-EC"/>
</dbReference>
<dbReference type="Gene3D" id="2.70.98.10">
    <property type="match status" value="1"/>
</dbReference>
<dbReference type="InterPro" id="IPR037480">
    <property type="entry name" value="YihR-like"/>
</dbReference>
<dbReference type="SUPFAM" id="SSF74650">
    <property type="entry name" value="Galactose mutarotase-like"/>
    <property type="match status" value="1"/>
</dbReference>
<dbReference type="Pfam" id="PF01263">
    <property type="entry name" value="Aldose_epim"/>
    <property type="match status" value="1"/>
</dbReference>
<evidence type="ECO:0000313" key="2">
    <source>
        <dbReference type="EMBL" id="MDP9887235.1"/>
    </source>
</evidence>
<proteinExistence type="predicted"/>
<dbReference type="EC" id="5.1.3.3" evidence="2"/>
<gene>
    <name evidence="2" type="ORF">J2X98_000806</name>
</gene>
<feature type="region of interest" description="Disordered" evidence="1">
    <location>
        <begin position="1"/>
        <end position="20"/>
    </location>
</feature>
<dbReference type="RefSeq" id="WP_307304490.1">
    <property type="nucleotide sequence ID" value="NZ_JAUSRE010000003.1"/>
</dbReference>
<dbReference type="PANTHER" id="PTHR10091:SF0">
    <property type="entry name" value="GALACTOSE MUTAROTASE"/>
    <property type="match status" value="1"/>
</dbReference>
<organism evidence="2 3">
    <name type="scientific">Pseudarthrobacter enclensis</name>
    <dbReference type="NCBI Taxonomy" id="993070"/>
    <lineage>
        <taxon>Bacteria</taxon>
        <taxon>Bacillati</taxon>
        <taxon>Actinomycetota</taxon>
        <taxon>Actinomycetes</taxon>
        <taxon>Micrococcales</taxon>
        <taxon>Micrococcaceae</taxon>
        <taxon>Pseudarthrobacter</taxon>
    </lineage>
</organism>
<comment type="caution">
    <text evidence="2">The sequence shown here is derived from an EMBL/GenBank/DDBJ whole genome shotgun (WGS) entry which is preliminary data.</text>
</comment>
<protein>
    <submittedName>
        <fullName evidence="2">Aldose 1-epimerase</fullName>
        <ecNumber evidence="2">5.1.3.3</ecNumber>
    </submittedName>
</protein>
<dbReference type="CDD" id="cd09022">
    <property type="entry name" value="Aldose_epim_Ec_YihR"/>
    <property type="match status" value="1"/>
</dbReference>
<feature type="compositionally biased region" description="Polar residues" evidence="1">
    <location>
        <begin position="1"/>
        <end position="12"/>
    </location>
</feature>
<evidence type="ECO:0000256" key="1">
    <source>
        <dbReference type="SAM" id="MobiDB-lite"/>
    </source>
</evidence>
<dbReference type="InterPro" id="IPR011013">
    <property type="entry name" value="Gal_mutarotase_sf_dom"/>
</dbReference>
<keyword evidence="2" id="KW-0413">Isomerase</keyword>
<accession>A0ABT9RPS5</accession>
<dbReference type="EMBL" id="JAUSRE010000003">
    <property type="protein sequence ID" value="MDP9887235.1"/>
    <property type="molecule type" value="Genomic_DNA"/>
</dbReference>
<dbReference type="PANTHER" id="PTHR10091">
    <property type="entry name" value="ALDOSE-1-EPIMERASE"/>
    <property type="match status" value="1"/>
</dbReference>